<dbReference type="InterPro" id="IPR036596">
    <property type="entry name" value="Cyt-C_aa3_sf"/>
</dbReference>
<keyword evidence="1" id="KW-0472">Membrane</keyword>
<reference evidence="3 4" key="1">
    <citation type="submission" date="2018-03" db="EMBL/GenBank/DDBJ databases">
        <title>Rhodobacter blasticus.</title>
        <authorList>
            <person name="Meyer T.E."/>
            <person name="Miller S."/>
            <person name="Lodha T."/>
            <person name="Gandham S."/>
            <person name="Chintalapati S."/>
            <person name="Chintalapati V.R."/>
        </authorList>
    </citation>
    <scope>NUCLEOTIDE SEQUENCE [LARGE SCALE GENOMIC DNA]</scope>
    <source>
        <strain evidence="3 4">DSM 2131</strain>
    </source>
</reference>
<dbReference type="Pfam" id="PF07835">
    <property type="entry name" value="COX4_pro_2"/>
    <property type="match status" value="1"/>
</dbReference>
<dbReference type="AlphaFoldDB" id="A0A2T4JEV9"/>
<evidence type="ECO:0000259" key="2">
    <source>
        <dbReference type="Pfam" id="PF07835"/>
    </source>
</evidence>
<dbReference type="InterPro" id="IPR012422">
    <property type="entry name" value="Cyt_c_oxidase_su4_bac-aa3"/>
</dbReference>
<feature type="domain" description="Cytochrome c oxidase subunit IV bacterial aa3 type" evidence="2">
    <location>
        <begin position="10"/>
        <end position="47"/>
    </location>
</feature>
<evidence type="ECO:0000313" key="4">
    <source>
        <dbReference type="Proteomes" id="UP000241362"/>
    </source>
</evidence>
<dbReference type="EMBL" id="PZKE01000001">
    <property type="protein sequence ID" value="PTE16426.1"/>
    <property type="molecule type" value="Genomic_DNA"/>
</dbReference>
<gene>
    <name evidence="3" type="ORF">C5F44_00780</name>
</gene>
<dbReference type="RefSeq" id="WP_107671591.1">
    <property type="nucleotide sequence ID" value="NZ_PZKE01000001.1"/>
</dbReference>
<feature type="transmembrane region" description="Helical" evidence="1">
    <location>
        <begin position="26"/>
        <end position="47"/>
    </location>
</feature>
<comment type="caution">
    <text evidence="3">The sequence shown here is derived from an EMBL/GenBank/DDBJ whole genome shotgun (WGS) entry which is preliminary data.</text>
</comment>
<keyword evidence="1" id="KW-0812">Transmembrane</keyword>
<accession>A0A2T4JEV9</accession>
<protein>
    <submittedName>
        <fullName evidence="3">Aa3-type cytochrome c oxidase subunit IV</fullName>
    </submittedName>
</protein>
<evidence type="ECO:0000313" key="3">
    <source>
        <dbReference type="EMBL" id="PTE16426.1"/>
    </source>
</evidence>
<keyword evidence="1" id="KW-1133">Transmembrane helix</keyword>
<keyword evidence="4" id="KW-1185">Reference proteome</keyword>
<dbReference type="SUPFAM" id="SSF81469">
    <property type="entry name" value="Bacterial aa3 type cytochrome c oxidase subunit IV"/>
    <property type="match status" value="1"/>
</dbReference>
<evidence type="ECO:0000256" key="1">
    <source>
        <dbReference type="SAM" id="Phobius"/>
    </source>
</evidence>
<proteinExistence type="predicted"/>
<sequence>MADNTHSEYVHGSMDIRAQEKTFAGFIRMSTFVATAAILILIFMGLVNS</sequence>
<dbReference type="Proteomes" id="UP000241362">
    <property type="component" value="Unassembled WGS sequence"/>
</dbReference>
<organism evidence="3 4">
    <name type="scientific">Fuscovulum blasticum DSM 2131</name>
    <dbReference type="NCBI Taxonomy" id="1188250"/>
    <lineage>
        <taxon>Bacteria</taxon>
        <taxon>Pseudomonadati</taxon>
        <taxon>Pseudomonadota</taxon>
        <taxon>Alphaproteobacteria</taxon>
        <taxon>Rhodobacterales</taxon>
        <taxon>Paracoccaceae</taxon>
        <taxon>Pseudogemmobacter</taxon>
    </lineage>
</organism>
<dbReference type="Gene3D" id="1.20.5.160">
    <property type="entry name" value="Bacterial aa3 type cytochrome c oxidase subunit IV"/>
    <property type="match status" value="1"/>
</dbReference>
<name>A0A2T4JEV9_FUSBL</name>